<gene>
    <name evidence="2" type="ORF">EJP67_22685</name>
</gene>
<organism evidence="2 3">
    <name type="scientific">Variovorax guangxiensis</name>
    <dbReference type="NCBI Taxonomy" id="1775474"/>
    <lineage>
        <taxon>Bacteria</taxon>
        <taxon>Pseudomonadati</taxon>
        <taxon>Pseudomonadota</taxon>
        <taxon>Betaproteobacteria</taxon>
        <taxon>Burkholderiales</taxon>
        <taxon>Comamonadaceae</taxon>
        <taxon>Variovorax</taxon>
    </lineage>
</organism>
<keyword evidence="2" id="KW-0808">Transferase</keyword>
<dbReference type="InterPro" id="IPR000182">
    <property type="entry name" value="GNAT_dom"/>
</dbReference>
<accession>A0A3S1F3R9</accession>
<dbReference type="PANTHER" id="PTHR39173">
    <property type="entry name" value="ACETYLTRANSFERASE"/>
    <property type="match status" value="1"/>
</dbReference>
<name>A0A3S1F3R9_9BURK</name>
<evidence type="ECO:0000313" key="2">
    <source>
        <dbReference type="EMBL" id="RUR69866.1"/>
    </source>
</evidence>
<dbReference type="SUPFAM" id="SSF55729">
    <property type="entry name" value="Acyl-CoA N-acyltransferases (Nat)"/>
    <property type="match status" value="1"/>
</dbReference>
<dbReference type="AlphaFoldDB" id="A0A3S1F3R9"/>
<dbReference type="InterPro" id="IPR016181">
    <property type="entry name" value="Acyl_CoA_acyltransferase"/>
</dbReference>
<sequence length="184" mass="20417">MELVWPSKAYLPSYVSALNRGWARDETRPESGAEDRAAIKANADRFLASLVDREAKGGRIVMPDGSKVRRLPGYRCWMWDGEFCGSIDLRWQPGTDALPLYCLGHIGYNVVPWKQRKGYATRALGAMLKLAVGEGLKRVEITTSPDNFASQKVIVANGGELVETFITLPSQGSLTKLRYRIALV</sequence>
<dbReference type="EMBL" id="RXFT01000010">
    <property type="protein sequence ID" value="RUR69866.1"/>
    <property type="molecule type" value="Genomic_DNA"/>
</dbReference>
<dbReference type="PANTHER" id="PTHR39173:SF1">
    <property type="entry name" value="ACETYLTRANSFERASE"/>
    <property type="match status" value="1"/>
</dbReference>
<dbReference type="Pfam" id="PF13302">
    <property type="entry name" value="Acetyltransf_3"/>
    <property type="match status" value="1"/>
</dbReference>
<comment type="caution">
    <text evidence="2">The sequence shown here is derived from an EMBL/GenBank/DDBJ whole genome shotgun (WGS) entry which is preliminary data.</text>
</comment>
<dbReference type="PROSITE" id="PS51186">
    <property type="entry name" value="GNAT"/>
    <property type="match status" value="1"/>
</dbReference>
<protein>
    <submittedName>
        <fullName evidence="2">GNAT family N-acetyltransferase</fullName>
    </submittedName>
</protein>
<feature type="domain" description="N-acetyltransferase" evidence="1">
    <location>
        <begin position="25"/>
        <end position="184"/>
    </location>
</feature>
<evidence type="ECO:0000259" key="1">
    <source>
        <dbReference type="PROSITE" id="PS51186"/>
    </source>
</evidence>
<dbReference type="Proteomes" id="UP000281118">
    <property type="component" value="Unassembled WGS sequence"/>
</dbReference>
<evidence type="ECO:0000313" key="3">
    <source>
        <dbReference type="Proteomes" id="UP000281118"/>
    </source>
</evidence>
<proteinExistence type="predicted"/>
<dbReference type="CDD" id="cd04301">
    <property type="entry name" value="NAT_SF"/>
    <property type="match status" value="1"/>
</dbReference>
<reference evidence="2 3" key="1">
    <citation type="submission" date="2018-12" db="EMBL/GenBank/DDBJ databases">
        <title>The genome sequences of Variovorax guangxiensis DSM 27352.</title>
        <authorList>
            <person name="Gao J."/>
            <person name="Sun J."/>
        </authorList>
    </citation>
    <scope>NUCLEOTIDE SEQUENCE [LARGE SCALE GENOMIC DNA]</scope>
    <source>
        <strain evidence="2 3">DSM 27352</strain>
    </source>
</reference>
<dbReference type="GO" id="GO:0016747">
    <property type="term" value="F:acyltransferase activity, transferring groups other than amino-acyl groups"/>
    <property type="evidence" value="ECO:0007669"/>
    <property type="project" value="InterPro"/>
</dbReference>
<dbReference type="Gene3D" id="3.40.630.30">
    <property type="match status" value="1"/>
</dbReference>
<dbReference type="OrthoDB" id="9797989at2"/>